<dbReference type="Proteomes" id="UP000257109">
    <property type="component" value="Unassembled WGS sequence"/>
</dbReference>
<protein>
    <submittedName>
        <fullName evidence="3">Retrovirus-related Pol polyprotein from transposon 17.6</fullName>
    </submittedName>
</protein>
<accession>A0A371FZA7</accession>
<feature type="non-terminal residue" evidence="3">
    <location>
        <position position="1"/>
    </location>
</feature>
<dbReference type="InterPro" id="IPR041588">
    <property type="entry name" value="Integrase_H2C2"/>
</dbReference>
<gene>
    <name evidence="3" type="primary">pol</name>
    <name evidence="3" type="ORF">CR513_35395</name>
</gene>
<evidence type="ECO:0000313" key="4">
    <source>
        <dbReference type="Proteomes" id="UP000257109"/>
    </source>
</evidence>
<keyword evidence="4" id="KW-1185">Reference proteome</keyword>
<dbReference type="AlphaFoldDB" id="A0A371FZA7"/>
<sequence>MPFGLTNAPSTFMRLINHVLKGLIEHYVAVYFDDILVYSACVDDHVVHVRDVLQLLKNESLYINLDKCTFCTSEVIFLGFVVGSQGVRVDEEKVKAIQSCATPTNEKAFQALNDRLSNTLILALPIFHKSFKLECDASNVGIGAMLFDHESLKHLRGQHKLNKRHAKWVEFLEQLLYIMKHKQRKANIMAYALSRRHALLAMLETKLLGFESFKDLYVGDDDFKEAYEFCTNSAKGGFFRHKGFLFMEKRLCVPRSSIRELLVREAHEGGLMGHFGEQKTYETLHEHFY</sequence>
<dbReference type="Gene3D" id="1.10.340.70">
    <property type="match status" value="1"/>
</dbReference>
<dbReference type="PANTHER" id="PTHR37984:SF5">
    <property type="entry name" value="PROTEIN NYNRIN-LIKE"/>
    <property type="match status" value="1"/>
</dbReference>
<dbReference type="OrthoDB" id="415724at2759"/>
<dbReference type="InterPro" id="IPR000477">
    <property type="entry name" value="RT_dom"/>
</dbReference>
<dbReference type="GO" id="GO:0003824">
    <property type="term" value="F:catalytic activity"/>
    <property type="evidence" value="ECO:0007669"/>
    <property type="project" value="UniProtKB-KW"/>
</dbReference>
<organism evidence="3 4">
    <name type="scientific">Mucuna pruriens</name>
    <name type="common">Velvet bean</name>
    <name type="synonym">Dolichos pruriens</name>
    <dbReference type="NCBI Taxonomy" id="157652"/>
    <lineage>
        <taxon>Eukaryota</taxon>
        <taxon>Viridiplantae</taxon>
        <taxon>Streptophyta</taxon>
        <taxon>Embryophyta</taxon>
        <taxon>Tracheophyta</taxon>
        <taxon>Spermatophyta</taxon>
        <taxon>Magnoliopsida</taxon>
        <taxon>eudicotyledons</taxon>
        <taxon>Gunneridae</taxon>
        <taxon>Pentapetalae</taxon>
        <taxon>rosids</taxon>
        <taxon>fabids</taxon>
        <taxon>Fabales</taxon>
        <taxon>Fabaceae</taxon>
        <taxon>Papilionoideae</taxon>
        <taxon>50 kb inversion clade</taxon>
        <taxon>NPAAA clade</taxon>
        <taxon>indigoferoid/millettioid clade</taxon>
        <taxon>Phaseoleae</taxon>
        <taxon>Mucuna</taxon>
    </lineage>
</organism>
<keyword evidence="1" id="KW-0511">Multifunctional enzyme</keyword>
<reference evidence="3" key="1">
    <citation type="submission" date="2018-05" db="EMBL/GenBank/DDBJ databases">
        <title>Draft genome of Mucuna pruriens seed.</title>
        <authorList>
            <person name="Nnadi N.E."/>
            <person name="Vos R."/>
            <person name="Hasami M.H."/>
            <person name="Devisetty U.K."/>
            <person name="Aguiy J.C."/>
        </authorList>
    </citation>
    <scope>NUCLEOTIDE SEQUENCE [LARGE SCALE GENOMIC DNA]</scope>
    <source>
        <strain evidence="3">JCA_2017</strain>
    </source>
</reference>
<name>A0A371FZA7_MUCPR</name>
<dbReference type="InterPro" id="IPR043128">
    <property type="entry name" value="Rev_trsase/Diguanyl_cyclase"/>
</dbReference>
<feature type="domain" description="Reverse transcriptase" evidence="2">
    <location>
        <begin position="1"/>
        <end position="82"/>
    </location>
</feature>
<comment type="caution">
    <text evidence="3">The sequence shown here is derived from an EMBL/GenBank/DDBJ whole genome shotgun (WGS) entry which is preliminary data.</text>
</comment>
<dbReference type="Pfam" id="PF17919">
    <property type="entry name" value="RT_RNaseH_2"/>
    <property type="match status" value="1"/>
</dbReference>
<dbReference type="SUPFAM" id="SSF56672">
    <property type="entry name" value="DNA/RNA polymerases"/>
    <property type="match status" value="1"/>
</dbReference>
<dbReference type="Pfam" id="PF00078">
    <property type="entry name" value="RVT_1"/>
    <property type="match status" value="1"/>
</dbReference>
<dbReference type="PROSITE" id="PS50878">
    <property type="entry name" value="RT_POL"/>
    <property type="match status" value="1"/>
</dbReference>
<dbReference type="CDD" id="cd01647">
    <property type="entry name" value="RT_LTR"/>
    <property type="match status" value="1"/>
</dbReference>
<dbReference type="Gene3D" id="3.30.70.270">
    <property type="match status" value="1"/>
</dbReference>
<proteinExistence type="predicted"/>
<dbReference type="InterPro" id="IPR050951">
    <property type="entry name" value="Retrovirus_Pol_polyprotein"/>
</dbReference>
<evidence type="ECO:0000313" key="3">
    <source>
        <dbReference type="EMBL" id="RDX83659.1"/>
    </source>
</evidence>
<dbReference type="FunFam" id="3.30.70.270:FF:000003">
    <property type="entry name" value="Transposon Ty3-G Gag-Pol polyprotein"/>
    <property type="match status" value="1"/>
</dbReference>
<dbReference type="Pfam" id="PF17921">
    <property type="entry name" value="Integrase_H2C2"/>
    <property type="match status" value="1"/>
</dbReference>
<evidence type="ECO:0000259" key="2">
    <source>
        <dbReference type="PROSITE" id="PS50878"/>
    </source>
</evidence>
<dbReference type="InterPro" id="IPR043502">
    <property type="entry name" value="DNA/RNA_pol_sf"/>
</dbReference>
<dbReference type="PANTHER" id="PTHR37984">
    <property type="entry name" value="PROTEIN CBG26694"/>
    <property type="match status" value="1"/>
</dbReference>
<evidence type="ECO:0000256" key="1">
    <source>
        <dbReference type="ARBA" id="ARBA00023268"/>
    </source>
</evidence>
<dbReference type="InterPro" id="IPR041577">
    <property type="entry name" value="RT_RNaseH_2"/>
</dbReference>
<dbReference type="EMBL" id="QJKJ01007288">
    <property type="protein sequence ID" value="RDX83659.1"/>
    <property type="molecule type" value="Genomic_DNA"/>
</dbReference>